<evidence type="ECO:0000256" key="12">
    <source>
        <dbReference type="SAM" id="Coils"/>
    </source>
</evidence>
<dbReference type="PROSITE" id="PS51190">
    <property type="entry name" value="FATC"/>
    <property type="match status" value="1"/>
</dbReference>
<reference evidence="17" key="1">
    <citation type="submission" date="2022-08" db="EMBL/GenBank/DDBJ databases">
        <title>Novel sulfate-reducing endosymbionts in the free-living metamonad Anaeramoeba.</title>
        <authorList>
            <person name="Jerlstrom-Hultqvist J."/>
            <person name="Cepicka I."/>
            <person name="Gallot-Lavallee L."/>
            <person name="Salas-Leiva D."/>
            <person name="Curtis B.A."/>
            <person name="Zahonova K."/>
            <person name="Pipaliya S."/>
            <person name="Dacks J."/>
            <person name="Roger A.J."/>
        </authorList>
    </citation>
    <scope>NUCLEOTIDE SEQUENCE</scope>
    <source>
        <strain evidence="17">Schooner1</strain>
    </source>
</reference>
<accession>A0ABQ8XKR9</accession>
<dbReference type="Pfam" id="PF08064">
    <property type="entry name" value="UME"/>
    <property type="match status" value="1"/>
</dbReference>
<evidence type="ECO:0000256" key="6">
    <source>
        <dbReference type="ARBA" id="ARBA00022741"/>
    </source>
</evidence>
<evidence type="ECO:0000256" key="8">
    <source>
        <dbReference type="ARBA" id="ARBA00022777"/>
    </source>
</evidence>
<dbReference type="SMART" id="SM01343">
    <property type="entry name" value="FATC"/>
    <property type="match status" value="1"/>
</dbReference>
<feature type="compositionally biased region" description="Basic and acidic residues" evidence="13">
    <location>
        <begin position="2747"/>
        <end position="2768"/>
    </location>
</feature>
<comment type="subcellular location">
    <subcellularLocation>
        <location evidence="1">Nucleus</location>
    </subcellularLocation>
</comment>
<dbReference type="EMBL" id="JAOAOG010000290">
    <property type="protein sequence ID" value="KAJ6232637.1"/>
    <property type="molecule type" value="Genomic_DNA"/>
</dbReference>
<dbReference type="InterPro" id="IPR012993">
    <property type="entry name" value="UME"/>
</dbReference>
<feature type="compositionally biased region" description="Basic residues" evidence="13">
    <location>
        <begin position="2778"/>
        <end position="2792"/>
    </location>
</feature>
<dbReference type="SUPFAM" id="SSF56112">
    <property type="entry name" value="Protein kinase-like (PK-like)"/>
    <property type="match status" value="1"/>
</dbReference>
<evidence type="ECO:0000256" key="3">
    <source>
        <dbReference type="ARBA" id="ARBA00012513"/>
    </source>
</evidence>
<comment type="caution">
    <text evidence="17">The sequence shown here is derived from an EMBL/GenBank/DDBJ whole genome shotgun (WGS) entry which is preliminary data.</text>
</comment>
<dbReference type="InterPro" id="IPR050517">
    <property type="entry name" value="DDR_Repair_Kinase"/>
</dbReference>
<dbReference type="InterPro" id="IPR000403">
    <property type="entry name" value="PI3/4_kinase_cat_dom"/>
</dbReference>
<evidence type="ECO:0000256" key="11">
    <source>
        <dbReference type="ARBA" id="ARBA00023242"/>
    </source>
</evidence>
<feature type="region of interest" description="Disordered" evidence="13">
    <location>
        <begin position="816"/>
        <end position="845"/>
    </location>
</feature>
<feature type="compositionally biased region" description="Low complexity" evidence="13">
    <location>
        <begin position="1707"/>
        <end position="1719"/>
    </location>
</feature>
<dbReference type="InterPro" id="IPR014009">
    <property type="entry name" value="PIK_FAT"/>
</dbReference>
<evidence type="ECO:0000259" key="16">
    <source>
        <dbReference type="PROSITE" id="PS51190"/>
    </source>
</evidence>
<dbReference type="Gene3D" id="1.10.1070.11">
    <property type="entry name" value="Phosphatidylinositol 3-/4-kinase, catalytic domain"/>
    <property type="match status" value="1"/>
</dbReference>
<evidence type="ECO:0000256" key="10">
    <source>
        <dbReference type="ARBA" id="ARBA00023204"/>
    </source>
</evidence>
<dbReference type="PANTHER" id="PTHR11139">
    <property type="entry name" value="ATAXIA TELANGIECTASIA MUTATED ATM -RELATED"/>
    <property type="match status" value="1"/>
</dbReference>
<proteinExistence type="inferred from homology"/>
<dbReference type="InterPro" id="IPR057564">
    <property type="entry name" value="HEAT_ATR"/>
</dbReference>
<feature type="region of interest" description="Disordered" evidence="13">
    <location>
        <begin position="1707"/>
        <end position="1734"/>
    </location>
</feature>
<dbReference type="GO" id="GO:0016301">
    <property type="term" value="F:kinase activity"/>
    <property type="evidence" value="ECO:0007669"/>
    <property type="project" value="UniProtKB-KW"/>
</dbReference>
<evidence type="ECO:0000256" key="2">
    <source>
        <dbReference type="ARBA" id="ARBA00010769"/>
    </source>
</evidence>
<dbReference type="SUPFAM" id="SSF48452">
    <property type="entry name" value="TPR-like"/>
    <property type="match status" value="1"/>
</dbReference>
<name>A0ABQ8XKR9_9EUKA</name>
<dbReference type="EC" id="2.7.11.1" evidence="3"/>
<evidence type="ECO:0000256" key="4">
    <source>
        <dbReference type="ARBA" id="ARBA00022527"/>
    </source>
</evidence>
<protein>
    <recommendedName>
        <fullName evidence="3">non-specific serine/threonine protein kinase</fullName>
        <ecNumber evidence="3">2.7.11.1</ecNumber>
    </recommendedName>
</protein>
<evidence type="ECO:0000256" key="1">
    <source>
        <dbReference type="ARBA" id="ARBA00004123"/>
    </source>
</evidence>
<gene>
    <name evidence="17" type="ORF">M0813_04678</name>
</gene>
<keyword evidence="7" id="KW-0227">DNA damage</keyword>
<dbReference type="Proteomes" id="UP001150062">
    <property type="component" value="Unassembled WGS sequence"/>
</dbReference>
<feature type="region of interest" description="Disordered" evidence="13">
    <location>
        <begin position="2545"/>
        <end position="2576"/>
    </location>
</feature>
<dbReference type="SMART" id="SM00146">
    <property type="entry name" value="PI3Kc"/>
    <property type="match status" value="1"/>
</dbReference>
<evidence type="ECO:0000259" key="15">
    <source>
        <dbReference type="PROSITE" id="PS51189"/>
    </source>
</evidence>
<organism evidence="17 18">
    <name type="scientific">Anaeramoeba flamelloides</name>
    <dbReference type="NCBI Taxonomy" id="1746091"/>
    <lineage>
        <taxon>Eukaryota</taxon>
        <taxon>Metamonada</taxon>
        <taxon>Anaeramoebidae</taxon>
        <taxon>Anaeramoeba</taxon>
    </lineage>
</organism>
<comment type="similarity">
    <text evidence="2">Belongs to the PI3/PI4-kinase family. ATM subfamily.</text>
</comment>
<dbReference type="PROSITE" id="PS50290">
    <property type="entry name" value="PI3_4_KINASE_3"/>
    <property type="match status" value="1"/>
</dbReference>
<keyword evidence="12" id="KW-0175">Coiled coil</keyword>
<keyword evidence="6" id="KW-0547">Nucleotide-binding</keyword>
<dbReference type="Gene3D" id="3.30.1010.10">
    <property type="entry name" value="Phosphatidylinositol 3-kinase Catalytic Subunit, Chain A, domain 4"/>
    <property type="match status" value="1"/>
</dbReference>
<evidence type="ECO:0000256" key="7">
    <source>
        <dbReference type="ARBA" id="ARBA00022763"/>
    </source>
</evidence>
<dbReference type="InterPro" id="IPR011009">
    <property type="entry name" value="Kinase-like_dom_sf"/>
</dbReference>
<keyword evidence="9" id="KW-0067">ATP-binding</keyword>
<evidence type="ECO:0000256" key="5">
    <source>
        <dbReference type="ARBA" id="ARBA00022679"/>
    </source>
</evidence>
<evidence type="ECO:0000313" key="18">
    <source>
        <dbReference type="Proteomes" id="UP001150062"/>
    </source>
</evidence>
<evidence type="ECO:0000256" key="13">
    <source>
        <dbReference type="SAM" id="MobiDB-lite"/>
    </source>
</evidence>
<feature type="domain" description="FATC" evidence="16">
    <location>
        <begin position="3127"/>
        <end position="3159"/>
    </location>
</feature>
<keyword evidence="11" id="KW-0539">Nucleus</keyword>
<dbReference type="InterPro" id="IPR003152">
    <property type="entry name" value="FATC_dom"/>
</dbReference>
<feature type="domain" description="FAT" evidence="15">
    <location>
        <begin position="1835"/>
        <end position="2652"/>
    </location>
</feature>
<keyword evidence="18" id="KW-1185">Reference proteome</keyword>
<dbReference type="Pfam" id="PF23593">
    <property type="entry name" value="HEAT_ATR"/>
    <property type="match status" value="1"/>
</dbReference>
<dbReference type="CDD" id="cd00892">
    <property type="entry name" value="PIKKc_ATR"/>
    <property type="match status" value="1"/>
</dbReference>
<dbReference type="Pfam" id="PF02259">
    <property type="entry name" value="FAT"/>
    <property type="match status" value="2"/>
</dbReference>
<keyword evidence="10" id="KW-0234">DNA repair</keyword>
<dbReference type="SMART" id="SM00802">
    <property type="entry name" value="UME"/>
    <property type="match status" value="1"/>
</dbReference>
<evidence type="ECO:0000259" key="14">
    <source>
        <dbReference type="PROSITE" id="PS50290"/>
    </source>
</evidence>
<feature type="compositionally biased region" description="Low complexity" evidence="13">
    <location>
        <begin position="2545"/>
        <end position="2560"/>
    </location>
</feature>
<dbReference type="InterPro" id="IPR003151">
    <property type="entry name" value="PIK-rel_kinase_FAT"/>
</dbReference>
<feature type="coiled-coil region" evidence="12">
    <location>
        <begin position="288"/>
        <end position="315"/>
    </location>
</feature>
<evidence type="ECO:0000313" key="17">
    <source>
        <dbReference type="EMBL" id="KAJ6232637.1"/>
    </source>
</evidence>
<dbReference type="InterPro" id="IPR036940">
    <property type="entry name" value="PI3/4_kinase_cat_sf"/>
</dbReference>
<keyword evidence="4" id="KW-0723">Serine/threonine-protein kinase</keyword>
<dbReference type="PANTHER" id="PTHR11139:SF69">
    <property type="entry name" value="SERINE_THREONINE-PROTEIN KINASE ATR"/>
    <property type="match status" value="1"/>
</dbReference>
<feature type="domain" description="PI3K/PI4K catalytic" evidence="14">
    <location>
        <begin position="2812"/>
        <end position="3147"/>
    </location>
</feature>
<keyword evidence="5" id="KW-0808">Transferase</keyword>
<dbReference type="InterPro" id="IPR011990">
    <property type="entry name" value="TPR-like_helical_dom_sf"/>
</dbReference>
<evidence type="ECO:0000256" key="9">
    <source>
        <dbReference type="ARBA" id="ARBA00022840"/>
    </source>
</evidence>
<feature type="region of interest" description="Disordered" evidence="13">
    <location>
        <begin position="2742"/>
        <end position="2799"/>
    </location>
</feature>
<sequence length="3159" mass="371981">MSAKSNILDENVPQRETNWTEPSNFVRYSKTMLRQLVQIVSGKPTDEIDRTKLGVFLDQLKQSSGSLKFYTCSNLVFVWRLVLHLLKLLFNPTLGNLSNTIVCILLNFLNLLKWHNVSLLRTFVLDLLQLIKDLDDLNVKYVFDNKQPTNDQIYLIGLNTSDFNFPKFQQAETIILFEKLSVQINLQQKKSIVTISKIEILWFSICSFLKLLDEFYLTWRWLNEDLESSILNLTLSLLSHGSISIKIECLNLLTNYLQSKTIPILQGGNLLKLISSICCVKTTTFMKHNEYENENKNENENENEKENEKRILKLRTLSLEDGLAKILKVLYFKKDFLNLNLFSIFSDQFFDSLIWNLKNSKSILLKKNCLEIFSKELTNLDLKKKSILKLFLNFSNEKKIQKELINCFLTIFNSKSTLKKYLEIGNENEINNKQKNNYLFLDNLRYLFHNKLIEILNSLKNSNSNNSNSSNNINNNIVITTTNTTNTNNIKKEIGYDQIKDKNNQRIIKDQKLSILIMDFKIIFLILYKSQNYFKENNNHNKIKDLNKTKKISNCNEEIKFIFNIFYQILSILSINNNQSNFTSSDYKILLKIIYKIKPRLATIEKNQMKIVLQFLENIPNKINIISDYLRIICSLPMNIKIENYLVNFHDIIYSNLINNKKKKLLISYLPFLYSRTNETLKKEIYNYLIYLSQNENNEILLKELSKTIYKIILNIYNQNLIFNEKAIGNEKGNTLDRDIEMEKELEVEKQDKMVVEITKEKRKKKSQKIFYEILKNKINNIQQNKNNTLNIFNDWEIFINLLLFNKKKNNIISSGSSSNNNNTITNNNNNHFNNDNNQNNNNYNKNKISEIVRSKFVNVFALMIKLSPKKILITKTKEIHKFLYLVEDHSKIVRESFLSNVDILFDQGVLLCLNQGSYQENLLYLFKYFQLQLRSNPLEFQKTFLSVLAKIICQINNEYLVQILPTLIPELLSPTKNLRHFTYEKFREIALYKKITIFELFLLAKEELSIKIVEKIQTSPDIVNEISILLFQKSVKQFVEETLPFTITNIFCRLQKDLILTICDILEISISNLIKKYSSLIFSNLFIQQSINSNQLIFRFIKDNCDFELTELIESKVSDLVKEMIFQLGDSVLLFPIEKQEHSEKNQKKEIQGEENHTQVNGVGGSKELKIKNQLEKNSMSRQNNNKYIINGLNLLFQIINENYSEKDLSNLLKRHFHPVLDFLTKKIRFENNKNLIHNNLKINEFISLKERKKAIISLGEFIKLIKTHINSLWPKVMTTLEQTMIKYKRLQLITIDTLFIFIKCLSFDQLGPLLPRIFCLLRENFQRDIPRKVSQIYEYSIFQNEEQLKEFFIDIPLGFKNDNLKKIQFKLESYSKSLNLFQCIVKITKNLKNESNLVRIFSLKELMNLIKTNKKKFLEMPESEDKYEIKVLSNLLDSLLFGCNKTDKRGKILYAKCFGKMGAIDPGLLESKISQNSKKRNFQKEKNYEELIFELINTHLVKVLQSGKRYISHDFAAFAIQELLKLFLTEKKINYYNKLKMKAKRKNKKYQNPKSINDNQILENKILNKSFKPKILDIIRPFLKTRYRPKINNQNQNYFNKILFFNNFKKWLGYWIFEMIEKTEGKEKNIFMACRGVAKDNQETALFLLPYVIQNILIFGKNEDKIKIKNDFIFILNSSINNSQDSNELLNKNDIDTTISITNTNTITNNNQENSSGNSGGGSHGKKKNVNNKINNYQIKKKKGVIEMKIQSIFVVYEQLKKWIEKREKILTNVEIEKIESSSYTMTRTSKKKLALLNRKLAKSDPRIMKYNKSFQEINEKVEWFLKEIPLNLLIQSAKNCNSSIRALIYTEEMIKKEIFQKEREIKKKIKKNRKKKRKKNANEDNLILSLQKEEGIILSRYSSLLQKLYTNIEESDNLNGISSIRSTPTLEEQIIDYENFGNWTNSLLCYEEALRFETKNSKLHFGLLKCMLNIGHLETMLNTINGLLENKNFNETEKSILNSFGISASWRLGKWDLVKHFLNKNNYQNIFEVNVGELLLLIKNKKHNDFDNDNINKNFKIKLDQARLLIMNSLTPASMDSYERCYQYITKLHILNEIENSYLYLHNNNNNNSDNNNNKNINNITNNNKTDNNIINYNQYDKGNLFKEIIKSRKNVLDQRLNITQQAFKIREPILQTRRILNQLNPFQKDGEIWLQIAKTSRLTNQTQVAFSAILHSRRDLIINENIERAKLHWKINQKHKALSILQQSISKLTIKDHNNNNNNKLVNNNLKKRRNNSSSIKNNSKIGKINIDKYKKKSNRTLNTLAKSNLNNRKRKYFEKGNINKIEPGNSKTSKVAKRQVNDMDIEKEENVEESVEEKKLKNKSISKMYLLLGRWISDLGLKQPKDIIELFGKAIDLEPDWEKGCFYLGRYFDKLFQRYVHQYQREQIIMKNEQNEIKKNSTKRTPKRTRLRKKELDLQRKKKVHFHEKRVEFDINLPLKYAYSAIKNYVRSLIFGNKRVFQSLPRLLTIWFGLGTALNSENNELSDPVFEILQTWKSNQNNSNTTTTTTTGSTSNRRRSGKNSKSSGTKNANNKSFETWFLKINDLIPSLIYKMDSYLWLTALPQLVSRIGHPNKANWKILKKIMIKLIEEYPNQILWSTISMYRSNFKIRKKRVEKIFESQRGNSKNKKLIQQCQKLTQLLINLGTFEIEENQSVLNLKKSIKKLYQLTKLDLIIPKQETLNPILPTKRLKMLSNSYNDNKNKEVRTNKNNERSHREKEEEKDNDDDDSHRHHHRRHHTHHHHHHQEQQQYVHQPFRNLSKILKYKKTVDILHSQAKPRKLTIYGTEGDQHIFLVKPQDDLRKDARMMEFSNLINKLLIKNIETRKRNLKIKTYAVIPLTEDCGMIEWVSNTNTIKRILDSLYNVHSLKEKNFKDIYYYEDYSKVGRVRNDIYCQDFTVDLQTFEKKILPMFPSVFHKWFLQKFTSPFQWLEARTNYTRSVAVMSMVGYCLGLGDRHSENILIQTKKGGVMHVDFNCLFDKGRGFQFPETVPFRLTHNMIDGFGVLKCEGLFRLSCEFTMKFLRENSEALMCVLETFVQDPLLEWTQGNQKQGSEITNQSAVRTVKRIADRFQGIGKDGVQWSVEGHVNQLIEDATSNANLCKLYIGWMSFY</sequence>
<dbReference type="Pfam" id="PF02260">
    <property type="entry name" value="FATC"/>
    <property type="match status" value="1"/>
</dbReference>
<keyword evidence="8 17" id="KW-0418">Kinase</keyword>
<dbReference type="Pfam" id="PF00454">
    <property type="entry name" value="PI3_PI4_kinase"/>
    <property type="match status" value="1"/>
</dbReference>
<dbReference type="PROSITE" id="PS51189">
    <property type="entry name" value="FAT"/>
    <property type="match status" value="1"/>
</dbReference>